<evidence type="ECO:0000256" key="1">
    <source>
        <dbReference type="SAM" id="Phobius"/>
    </source>
</evidence>
<organism evidence="2 3">
    <name type="scientific">Denitrobaculum tricleocarpae</name>
    <dbReference type="NCBI Taxonomy" id="2591009"/>
    <lineage>
        <taxon>Bacteria</taxon>
        <taxon>Pseudomonadati</taxon>
        <taxon>Pseudomonadota</taxon>
        <taxon>Alphaproteobacteria</taxon>
        <taxon>Rhodospirillales</taxon>
        <taxon>Rhodospirillaceae</taxon>
        <taxon>Denitrobaculum</taxon>
    </lineage>
</organism>
<comment type="caution">
    <text evidence="2">The sequence shown here is derived from an EMBL/GenBank/DDBJ whole genome shotgun (WGS) entry which is preliminary data.</text>
</comment>
<keyword evidence="1" id="KW-1133">Transmembrane helix</keyword>
<gene>
    <name evidence="2" type="ORF">FKG95_23910</name>
</gene>
<dbReference type="AlphaFoldDB" id="A0A545TAW9"/>
<proteinExistence type="predicted"/>
<reference evidence="2 3" key="1">
    <citation type="submission" date="2019-06" db="EMBL/GenBank/DDBJ databases">
        <title>Whole genome sequence for Rhodospirillaceae sp. R148.</title>
        <authorList>
            <person name="Wang G."/>
        </authorList>
    </citation>
    <scope>NUCLEOTIDE SEQUENCE [LARGE SCALE GENOMIC DNA]</scope>
    <source>
        <strain evidence="2 3">R148</strain>
    </source>
</reference>
<keyword evidence="3" id="KW-1185">Reference proteome</keyword>
<name>A0A545TAW9_9PROT</name>
<dbReference type="OrthoDB" id="948134at2"/>
<evidence type="ECO:0000313" key="2">
    <source>
        <dbReference type="EMBL" id="TQV74334.1"/>
    </source>
</evidence>
<dbReference type="EMBL" id="VHSH01000010">
    <property type="protein sequence ID" value="TQV74334.1"/>
    <property type="molecule type" value="Genomic_DNA"/>
</dbReference>
<keyword evidence="1" id="KW-0472">Membrane</keyword>
<feature type="transmembrane region" description="Helical" evidence="1">
    <location>
        <begin position="58"/>
        <end position="77"/>
    </location>
</feature>
<protein>
    <submittedName>
        <fullName evidence="2">Uncharacterized protein</fullName>
    </submittedName>
</protein>
<keyword evidence="1" id="KW-0812">Transmembrane</keyword>
<sequence length="122" mass="13212">MEKVLELVSECGTLSYLLLFAYCALKSGTLPLFAGYAAQAGALPVGLTDMTWHRFTGLNAASADLWMALMVGAGYLFGASIEQAVKSGWTAWNMALLGVFLLLFFLAWWRVGRPADVRNSGL</sequence>
<accession>A0A545TAW9</accession>
<dbReference type="Proteomes" id="UP000315252">
    <property type="component" value="Unassembled WGS sequence"/>
</dbReference>
<feature type="transmembrane region" description="Helical" evidence="1">
    <location>
        <begin position="14"/>
        <end position="37"/>
    </location>
</feature>
<evidence type="ECO:0000313" key="3">
    <source>
        <dbReference type="Proteomes" id="UP000315252"/>
    </source>
</evidence>
<feature type="transmembrane region" description="Helical" evidence="1">
    <location>
        <begin position="89"/>
        <end position="109"/>
    </location>
</feature>